<dbReference type="GO" id="GO:1904047">
    <property type="term" value="F:S-adenosyl-L-methionine binding"/>
    <property type="evidence" value="ECO:0007669"/>
    <property type="project" value="TreeGrafter"/>
</dbReference>
<dbReference type="PRINTS" id="PR00505">
    <property type="entry name" value="D12N6MTFRASE"/>
</dbReference>
<comment type="similarity">
    <text evidence="1">Belongs to the N(4)/N(6)-methyltransferase family.</text>
</comment>
<gene>
    <name evidence="7" type="ORF">LKE01_23040</name>
</gene>
<dbReference type="InterPro" id="IPR023095">
    <property type="entry name" value="Ade_MeTrfase_dom_2"/>
</dbReference>
<reference evidence="7" key="1">
    <citation type="submission" date="2019-07" db="EMBL/GenBank/DDBJ databases">
        <title>Whole genome shotgun sequence of Lactobacillus kefiri NBRC 15888.</title>
        <authorList>
            <person name="Hosoyama A."/>
            <person name="Uohara A."/>
            <person name="Ohji S."/>
            <person name="Ichikawa N."/>
        </authorList>
    </citation>
    <scope>NUCLEOTIDE SEQUENCE [LARGE SCALE GENOMIC DNA]</scope>
    <source>
        <strain evidence="7">NBRC 15888</strain>
    </source>
</reference>
<keyword evidence="8" id="KW-1185">Reference proteome</keyword>
<dbReference type="Pfam" id="PF02086">
    <property type="entry name" value="MethyltransfD12"/>
    <property type="match status" value="2"/>
</dbReference>
<dbReference type="GO" id="GO:0009007">
    <property type="term" value="F:site-specific DNA-methyltransferase (adenine-specific) activity"/>
    <property type="evidence" value="ECO:0007669"/>
    <property type="project" value="UniProtKB-EC"/>
</dbReference>
<evidence type="ECO:0000256" key="6">
    <source>
        <dbReference type="ARBA" id="ARBA00047942"/>
    </source>
</evidence>
<evidence type="ECO:0000256" key="4">
    <source>
        <dbReference type="ARBA" id="ARBA00022679"/>
    </source>
</evidence>
<dbReference type="AlphaFoldDB" id="A0A511E084"/>
<dbReference type="RefSeq" id="WP_056980994.1">
    <property type="nucleotide sequence ID" value="NZ_BJVK01000070.1"/>
</dbReference>
<protein>
    <recommendedName>
        <fullName evidence="2">site-specific DNA-methyltransferase (adenine-specific)</fullName>
        <ecNumber evidence="2">2.1.1.72</ecNumber>
    </recommendedName>
</protein>
<dbReference type="InterPro" id="IPR002052">
    <property type="entry name" value="DNA_methylase_N6_adenine_CS"/>
</dbReference>
<dbReference type="GO" id="GO:0006298">
    <property type="term" value="P:mismatch repair"/>
    <property type="evidence" value="ECO:0007669"/>
    <property type="project" value="TreeGrafter"/>
</dbReference>
<dbReference type="GO" id="GO:0043565">
    <property type="term" value="F:sequence-specific DNA binding"/>
    <property type="evidence" value="ECO:0007669"/>
    <property type="project" value="TreeGrafter"/>
</dbReference>
<evidence type="ECO:0000256" key="1">
    <source>
        <dbReference type="ARBA" id="ARBA00006594"/>
    </source>
</evidence>
<dbReference type="PANTHER" id="PTHR30481">
    <property type="entry name" value="DNA ADENINE METHYLASE"/>
    <property type="match status" value="1"/>
</dbReference>
<dbReference type="GO" id="GO:0009307">
    <property type="term" value="P:DNA restriction-modification system"/>
    <property type="evidence" value="ECO:0007669"/>
    <property type="project" value="InterPro"/>
</dbReference>
<dbReference type="OrthoDB" id="9805629at2"/>
<dbReference type="EC" id="2.1.1.72" evidence="2"/>
<dbReference type="EMBL" id="BJVK01000070">
    <property type="protein sequence ID" value="GEL29484.1"/>
    <property type="molecule type" value="Genomic_DNA"/>
</dbReference>
<dbReference type="InterPro" id="IPR012327">
    <property type="entry name" value="MeTrfase_D12"/>
</dbReference>
<dbReference type="STRING" id="1423764.FC95_GL000002"/>
<dbReference type="Gene3D" id="3.40.50.150">
    <property type="entry name" value="Vaccinia Virus protein VP39"/>
    <property type="match status" value="2"/>
</dbReference>
<dbReference type="PIRSF" id="PIRSF036638">
    <property type="entry name" value="M_m6A_StsI"/>
    <property type="match status" value="1"/>
</dbReference>
<comment type="caution">
    <text evidence="7">The sequence shown here is derived from an EMBL/GenBank/DDBJ whole genome shotgun (WGS) entry which is preliminary data.</text>
</comment>
<dbReference type="GO" id="GO:0032259">
    <property type="term" value="P:methylation"/>
    <property type="evidence" value="ECO:0007669"/>
    <property type="project" value="UniProtKB-KW"/>
</dbReference>
<sequence length="617" mass="72279">MRFLGNKESMTDEIRDILKKKHLLNKKLTFFDAFCGTGAVADSLKDQFNIIINDSLTWCTIYSQARIDGESIKFENLNFNPFKYFNQPKISEEGFFYQTYSPGGSDRMYFSTENAGKIDFIRHTIQSWYDTKLVSKNEYVFLLASLIESMSKVANVAGVYGAFLKKWDPRALKPMEFIPVPFKKIKNRNLQVFNDKIENIIGAVDTDILYLDPPYTQNQYGTQYHIFETLIKDDHPSVSKVTGSRPTGPMRSDWSKEYKAQILFDKILSETKAKYVMLSYNNDGIMSKTFIESALKRYGKAETFELKKINYKKYRNFKTKTTNEHFEYLFFIELKRKIDVTYESPLNFIGSKYQMLGELSKYFPQNITTVVDIFGGGFNFGANYEADTVIYNDINFIVKDLIEMIAEKNTYDLIRYIHKIIKRFDLSAENKESYVAARAYYNNLPNGDKDPQMLYTIVMYGFQQQLRFNSKLEFNNPVGMRWFNDKVLEKLISFSRHIKTKNLVFESKSFEELYIPQGEDTLVYLDPPYLLTTGSYNDGKRGFKGWNRKEEKQLFSFMENLNENGNRIMFSYVVKHKGKVNQNLLNWLDTHKSFNLFELSGIKGRKRNEILITNYDI</sequence>
<dbReference type="InterPro" id="IPR012186">
    <property type="entry name" value="Ade-mod_methylase_MStsI"/>
</dbReference>
<evidence type="ECO:0000256" key="2">
    <source>
        <dbReference type="ARBA" id="ARBA00011900"/>
    </source>
</evidence>
<comment type="catalytic activity">
    <reaction evidence="6">
        <text>a 2'-deoxyadenosine in DNA + S-adenosyl-L-methionine = an N(6)-methyl-2'-deoxyadenosine in DNA + S-adenosyl-L-homocysteine + H(+)</text>
        <dbReference type="Rhea" id="RHEA:15197"/>
        <dbReference type="Rhea" id="RHEA-COMP:12418"/>
        <dbReference type="Rhea" id="RHEA-COMP:12419"/>
        <dbReference type="ChEBI" id="CHEBI:15378"/>
        <dbReference type="ChEBI" id="CHEBI:57856"/>
        <dbReference type="ChEBI" id="CHEBI:59789"/>
        <dbReference type="ChEBI" id="CHEBI:90615"/>
        <dbReference type="ChEBI" id="CHEBI:90616"/>
        <dbReference type="EC" id="2.1.1.72"/>
    </reaction>
</comment>
<name>A0A511E084_LENKE</name>
<dbReference type="Gene3D" id="1.10.1020.10">
    <property type="entry name" value="Adenine-specific Methyltransferase, Domain 2"/>
    <property type="match status" value="1"/>
</dbReference>
<dbReference type="PANTHER" id="PTHR30481:SF3">
    <property type="entry name" value="DNA ADENINE METHYLASE"/>
    <property type="match status" value="1"/>
</dbReference>
<accession>A0A511E084</accession>
<evidence type="ECO:0000256" key="5">
    <source>
        <dbReference type="ARBA" id="ARBA00022691"/>
    </source>
</evidence>
<dbReference type="PROSITE" id="PS00092">
    <property type="entry name" value="N6_MTASE"/>
    <property type="match status" value="2"/>
</dbReference>
<keyword evidence="3" id="KW-0489">Methyltransferase</keyword>
<dbReference type="Proteomes" id="UP000321893">
    <property type="component" value="Unassembled WGS sequence"/>
</dbReference>
<proteinExistence type="inferred from homology"/>
<evidence type="ECO:0000256" key="3">
    <source>
        <dbReference type="ARBA" id="ARBA00022603"/>
    </source>
</evidence>
<keyword evidence="4" id="KW-0808">Transferase</keyword>
<keyword evidence="5" id="KW-0949">S-adenosyl-L-methionine</keyword>
<evidence type="ECO:0000313" key="7">
    <source>
        <dbReference type="EMBL" id="GEL29484.1"/>
    </source>
</evidence>
<organism evidence="7 8">
    <name type="scientific">Lentilactobacillus kefiri</name>
    <name type="common">Lactobacillus kefiri</name>
    <dbReference type="NCBI Taxonomy" id="33962"/>
    <lineage>
        <taxon>Bacteria</taxon>
        <taxon>Bacillati</taxon>
        <taxon>Bacillota</taxon>
        <taxon>Bacilli</taxon>
        <taxon>Lactobacillales</taxon>
        <taxon>Lactobacillaceae</taxon>
        <taxon>Lentilactobacillus</taxon>
    </lineage>
</organism>
<evidence type="ECO:0000313" key="8">
    <source>
        <dbReference type="Proteomes" id="UP000321893"/>
    </source>
</evidence>
<dbReference type="InterPro" id="IPR029063">
    <property type="entry name" value="SAM-dependent_MTases_sf"/>
</dbReference>
<dbReference type="SUPFAM" id="SSF53335">
    <property type="entry name" value="S-adenosyl-L-methionine-dependent methyltransferases"/>
    <property type="match status" value="2"/>
</dbReference>